<evidence type="ECO:0000256" key="1">
    <source>
        <dbReference type="SAM" id="MobiDB-lite"/>
    </source>
</evidence>
<feature type="region of interest" description="Disordered" evidence="1">
    <location>
        <begin position="1"/>
        <end position="101"/>
    </location>
</feature>
<protein>
    <submittedName>
        <fullName evidence="2">Uncharacterized protein</fullName>
    </submittedName>
</protein>
<name>A0A6A5R7W3_9PLEO</name>
<dbReference type="EMBL" id="ML979010">
    <property type="protein sequence ID" value="KAF1923054.1"/>
    <property type="molecule type" value="Genomic_DNA"/>
</dbReference>
<dbReference type="GeneID" id="54356053"/>
<feature type="compositionally biased region" description="Basic and acidic residues" evidence="1">
    <location>
        <begin position="1"/>
        <end position="27"/>
    </location>
</feature>
<reference evidence="2" key="1">
    <citation type="journal article" date="2020" name="Stud. Mycol.">
        <title>101 Dothideomycetes genomes: a test case for predicting lifestyles and emergence of pathogens.</title>
        <authorList>
            <person name="Haridas S."/>
            <person name="Albert R."/>
            <person name="Binder M."/>
            <person name="Bloem J."/>
            <person name="Labutti K."/>
            <person name="Salamov A."/>
            <person name="Andreopoulos B."/>
            <person name="Baker S."/>
            <person name="Barry K."/>
            <person name="Bills G."/>
            <person name="Bluhm B."/>
            <person name="Cannon C."/>
            <person name="Castanera R."/>
            <person name="Culley D."/>
            <person name="Daum C."/>
            <person name="Ezra D."/>
            <person name="Gonzalez J."/>
            <person name="Henrissat B."/>
            <person name="Kuo A."/>
            <person name="Liang C."/>
            <person name="Lipzen A."/>
            <person name="Lutzoni F."/>
            <person name="Magnuson J."/>
            <person name="Mondo S."/>
            <person name="Nolan M."/>
            <person name="Ohm R."/>
            <person name="Pangilinan J."/>
            <person name="Park H.-J."/>
            <person name="Ramirez L."/>
            <person name="Alfaro M."/>
            <person name="Sun H."/>
            <person name="Tritt A."/>
            <person name="Yoshinaga Y."/>
            <person name="Zwiers L.-H."/>
            <person name="Turgeon B."/>
            <person name="Goodwin S."/>
            <person name="Spatafora J."/>
            <person name="Crous P."/>
            <person name="Grigoriev I."/>
        </authorList>
    </citation>
    <scope>NUCLEOTIDE SEQUENCE</scope>
    <source>
        <strain evidence="2">CBS 183.55</strain>
    </source>
</reference>
<accession>A0A6A5R7W3</accession>
<sequence>MLKEKDKLKDNGRDEERDGRKETERKRAQGLCLVARGTGAAQVEASPQDHRPYPTSSSATKLPTRLKERTDVGKSLDAPRSCCSKGNVEAHPVVSARRQRW</sequence>
<organism evidence="2 3">
    <name type="scientific">Didymella exigua CBS 183.55</name>
    <dbReference type="NCBI Taxonomy" id="1150837"/>
    <lineage>
        <taxon>Eukaryota</taxon>
        <taxon>Fungi</taxon>
        <taxon>Dikarya</taxon>
        <taxon>Ascomycota</taxon>
        <taxon>Pezizomycotina</taxon>
        <taxon>Dothideomycetes</taxon>
        <taxon>Pleosporomycetidae</taxon>
        <taxon>Pleosporales</taxon>
        <taxon>Pleosporineae</taxon>
        <taxon>Didymellaceae</taxon>
        <taxon>Didymella</taxon>
    </lineage>
</organism>
<dbReference type="RefSeq" id="XP_033443307.1">
    <property type="nucleotide sequence ID" value="XM_033598386.1"/>
</dbReference>
<gene>
    <name evidence="2" type="ORF">M421DRAFT_96351</name>
</gene>
<proteinExistence type="predicted"/>
<dbReference type="AlphaFoldDB" id="A0A6A5R7W3"/>
<feature type="compositionally biased region" description="Basic and acidic residues" evidence="1">
    <location>
        <begin position="65"/>
        <end position="74"/>
    </location>
</feature>
<evidence type="ECO:0000313" key="3">
    <source>
        <dbReference type="Proteomes" id="UP000800082"/>
    </source>
</evidence>
<keyword evidence="3" id="KW-1185">Reference proteome</keyword>
<dbReference type="Proteomes" id="UP000800082">
    <property type="component" value="Unassembled WGS sequence"/>
</dbReference>
<evidence type="ECO:0000313" key="2">
    <source>
        <dbReference type="EMBL" id="KAF1923054.1"/>
    </source>
</evidence>